<evidence type="ECO:0000256" key="1">
    <source>
        <dbReference type="ARBA" id="ARBA00004477"/>
    </source>
</evidence>
<dbReference type="GO" id="GO:0046923">
    <property type="term" value="F:ER retention sequence binding"/>
    <property type="evidence" value="ECO:0007669"/>
    <property type="project" value="InterPro"/>
</dbReference>
<keyword evidence="13" id="KW-1185">Reference proteome</keyword>
<keyword evidence="6" id="KW-0931">ER-Golgi transport</keyword>
<keyword evidence="10" id="KW-0675">Receptor</keyword>
<dbReference type="Proteomes" id="UP000507470">
    <property type="component" value="Unassembled WGS sequence"/>
</dbReference>
<dbReference type="PANTHER" id="PTHR10585">
    <property type="entry name" value="ER LUMEN PROTEIN RETAINING RECEPTOR"/>
    <property type="match status" value="1"/>
</dbReference>
<dbReference type="GO" id="GO:0006621">
    <property type="term" value="P:protein retention in ER lumen"/>
    <property type="evidence" value="ECO:0007669"/>
    <property type="project" value="InterPro"/>
</dbReference>
<dbReference type="GO" id="GO:0015031">
    <property type="term" value="P:protein transport"/>
    <property type="evidence" value="ECO:0007669"/>
    <property type="project" value="UniProtKB-KW"/>
</dbReference>
<evidence type="ECO:0000313" key="12">
    <source>
        <dbReference type="EMBL" id="CAC5412424.1"/>
    </source>
</evidence>
<evidence type="ECO:0000313" key="13">
    <source>
        <dbReference type="Proteomes" id="UP000507470"/>
    </source>
</evidence>
<evidence type="ECO:0000256" key="8">
    <source>
        <dbReference type="ARBA" id="ARBA00022989"/>
    </source>
</evidence>
<evidence type="ECO:0000256" key="10">
    <source>
        <dbReference type="ARBA" id="ARBA00023170"/>
    </source>
</evidence>
<feature type="transmembrane region" description="Helical" evidence="11">
    <location>
        <begin position="121"/>
        <end position="142"/>
    </location>
</feature>
<feature type="transmembrane region" description="Helical" evidence="11">
    <location>
        <begin position="154"/>
        <end position="174"/>
    </location>
</feature>
<keyword evidence="8 11" id="KW-1133">Transmembrane helix</keyword>
<dbReference type="PRINTS" id="PR00660">
    <property type="entry name" value="ERLUMENR"/>
</dbReference>
<dbReference type="OrthoDB" id="7694678at2759"/>
<gene>
    <name evidence="12" type="ORF">MCOR_45399</name>
</gene>
<feature type="transmembrane region" description="Helical" evidence="11">
    <location>
        <begin position="68"/>
        <end position="86"/>
    </location>
</feature>
<evidence type="ECO:0000256" key="4">
    <source>
        <dbReference type="ARBA" id="ARBA00022692"/>
    </source>
</evidence>
<dbReference type="Pfam" id="PF00810">
    <property type="entry name" value="ER_lumen_recept"/>
    <property type="match status" value="1"/>
</dbReference>
<protein>
    <submittedName>
        <fullName evidence="12">KDELR</fullName>
    </submittedName>
</protein>
<comment type="subcellular location">
    <subcellularLocation>
        <location evidence="1">Endoplasmic reticulum membrane</location>
        <topology evidence="1">Multi-pass membrane protein</topology>
    </subcellularLocation>
</comment>
<dbReference type="InterPro" id="IPR000133">
    <property type="entry name" value="ER_ret_rcpt"/>
</dbReference>
<keyword evidence="5" id="KW-0256">Endoplasmic reticulum</keyword>
<dbReference type="GO" id="GO:0016192">
    <property type="term" value="P:vesicle-mediated transport"/>
    <property type="evidence" value="ECO:0007669"/>
    <property type="project" value="UniProtKB-KW"/>
</dbReference>
<sequence>MVNIIGNLNSFRFCGDMLHVVAIIILLRYIWKAQSVNGISGKSRILFALVYTTRYLDLFSVISVYNTILKVIYIITSYVTLYLIYIKLRYTYDRSNDTFRAEILIMSASVLALFVNHELSLSEFCWTFSIYLESVAILPQFFMIIKNGEAEGMIGYYLFAMGSYRALYIMNWMYRYKIEDFMTL</sequence>
<feature type="transmembrane region" description="Helical" evidence="11">
    <location>
        <begin position="98"/>
        <end position="115"/>
    </location>
</feature>
<keyword evidence="3" id="KW-0813">Transport</keyword>
<feature type="transmembrane region" description="Helical" evidence="11">
    <location>
        <begin position="12"/>
        <end position="31"/>
    </location>
</feature>
<evidence type="ECO:0000256" key="6">
    <source>
        <dbReference type="ARBA" id="ARBA00022892"/>
    </source>
</evidence>
<evidence type="ECO:0000256" key="11">
    <source>
        <dbReference type="SAM" id="Phobius"/>
    </source>
</evidence>
<proteinExistence type="inferred from homology"/>
<evidence type="ECO:0000256" key="3">
    <source>
        <dbReference type="ARBA" id="ARBA00022448"/>
    </source>
</evidence>
<dbReference type="AlphaFoldDB" id="A0A6J8DV22"/>
<organism evidence="12 13">
    <name type="scientific">Mytilus coruscus</name>
    <name type="common">Sea mussel</name>
    <dbReference type="NCBI Taxonomy" id="42192"/>
    <lineage>
        <taxon>Eukaryota</taxon>
        <taxon>Metazoa</taxon>
        <taxon>Spiralia</taxon>
        <taxon>Lophotrochozoa</taxon>
        <taxon>Mollusca</taxon>
        <taxon>Bivalvia</taxon>
        <taxon>Autobranchia</taxon>
        <taxon>Pteriomorphia</taxon>
        <taxon>Mytilida</taxon>
        <taxon>Mytiloidea</taxon>
        <taxon>Mytilidae</taxon>
        <taxon>Mytilinae</taxon>
        <taxon>Mytilus</taxon>
    </lineage>
</organism>
<accession>A0A6J8DV22</accession>
<name>A0A6J8DV22_MYTCO</name>
<dbReference type="GO" id="GO:0005789">
    <property type="term" value="C:endoplasmic reticulum membrane"/>
    <property type="evidence" value="ECO:0007669"/>
    <property type="project" value="UniProtKB-SubCell"/>
</dbReference>
<evidence type="ECO:0000256" key="9">
    <source>
        <dbReference type="ARBA" id="ARBA00023136"/>
    </source>
</evidence>
<evidence type="ECO:0000256" key="5">
    <source>
        <dbReference type="ARBA" id="ARBA00022824"/>
    </source>
</evidence>
<dbReference type="EMBL" id="CACVKT020008008">
    <property type="protein sequence ID" value="CAC5412424.1"/>
    <property type="molecule type" value="Genomic_DNA"/>
</dbReference>
<keyword evidence="9 11" id="KW-0472">Membrane</keyword>
<evidence type="ECO:0000256" key="2">
    <source>
        <dbReference type="ARBA" id="ARBA00010120"/>
    </source>
</evidence>
<evidence type="ECO:0000256" key="7">
    <source>
        <dbReference type="ARBA" id="ARBA00022927"/>
    </source>
</evidence>
<reference evidence="12 13" key="1">
    <citation type="submission" date="2020-06" db="EMBL/GenBank/DDBJ databases">
        <authorList>
            <person name="Li R."/>
            <person name="Bekaert M."/>
        </authorList>
    </citation>
    <scope>NUCLEOTIDE SEQUENCE [LARGE SCALE GENOMIC DNA]</scope>
    <source>
        <strain evidence="13">wild</strain>
    </source>
</reference>
<keyword evidence="4 11" id="KW-0812">Transmembrane</keyword>
<comment type="similarity">
    <text evidence="2">Belongs to the ERD2 family.</text>
</comment>
<keyword evidence="7" id="KW-0653">Protein transport</keyword>